<dbReference type="AlphaFoldDB" id="A0A9Q0F8G4"/>
<proteinExistence type="predicted"/>
<name>A0A9Q0F8G4_9ROSI</name>
<keyword evidence="3" id="KW-0238">DNA-binding</keyword>
<dbReference type="EMBL" id="JAKUCV010006758">
    <property type="protein sequence ID" value="KAJ4826029.1"/>
    <property type="molecule type" value="Genomic_DNA"/>
</dbReference>
<comment type="caution">
    <text evidence="7">The sequence shown here is derived from an EMBL/GenBank/DDBJ whole genome shotgun (WGS) entry which is preliminary data.</text>
</comment>
<evidence type="ECO:0000256" key="1">
    <source>
        <dbReference type="ARBA" id="ARBA00004123"/>
    </source>
</evidence>
<evidence type="ECO:0000256" key="5">
    <source>
        <dbReference type="ARBA" id="ARBA00023242"/>
    </source>
</evidence>
<feature type="region of interest" description="Disordered" evidence="6">
    <location>
        <begin position="213"/>
        <end position="255"/>
    </location>
</feature>
<evidence type="ECO:0008006" key="9">
    <source>
        <dbReference type="Google" id="ProtNLM"/>
    </source>
</evidence>
<evidence type="ECO:0000313" key="7">
    <source>
        <dbReference type="EMBL" id="KAJ4826029.1"/>
    </source>
</evidence>
<dbReference type="GO" id="GO:0005634">
    <property type="term" value="C:nucleus"/>
    <property type="evidence" value="ECO:0007669"/>
    <property type="project" value="UniProtKB-SubCell"/>
</dbReference>
<dbReference type="SUPFAM" id="SSF101936">
    <property type="entry name" value="DNA-binding pseudobarrel domain"/>
    <property type="match status" value="1"/>
</dbReference>
<evidence type="ECO:0000256" key="6">
    <source>
        <dbReference type="SAM" id="MobiDB-lite"/>
    </source>
</evidence>
<accession>A0A9Q0F8G4</accession>
<organism evidence="7 8">
    <name type="scientific">Turnera subulata</name>
    <dbReference type="NCBI Taxonomy" id="218843"/>
    <lineage>
        <taxon>Eukaryota</taxon>
        <taxon>Viridiplantae</taxon>
        <taxon>Streptophyta</taxon>
        <taxon>Embryophyta</taxon>
        <taxon>Tracheophyta</taxon>
        <taxon>Spermatophyta</taxon>
        <taxon>Magnoliopsida</taxon>
        <taxon>eudicotyledons</taxon>
        <taxon>Gunneridae</taxon>
        <taxon>Pentapetalae</taxon>
        <taxon>rosids</taxon>
        <taxon>fabids</taxon>
        <taxon>Malpighiales</taxon>
        <taxon>Passifloraceae</taxon>
        <taxon>Turnera</taxon>
    </lineage>
</organism>
<reference evidence="7" key="2">
    <citation type="journal article" date="2023" name="Plants (Basel)">
        <title>Annotation of the Turnera subulata (Passifloraceae) Draft Genome Reveals the S-Locus Evolved after the Divergence of Turneroideae from Passifloroideae in a Stepwise Manner.</title>
        <authorList>
            <person name="Henning P.M."/>
            <person name="Roalson E.H."/>
            <person name="Mir W."/>
            <person name="McCubbin A.G."/>
            <person name="Shore J.S."/>
        </authorList>
    </citation>
    <scope>NUCLEOTIDE SEQUENCE</scope>
    <source>
        <strain evidence="7">F60SS</strain>
    </source>
</reference>
<keyword evidence="8" id="KW-1185">Reference proteome</keyword>
<evidence type="ECO:0000313" key="8">
    <source>
        <dbReference type="Proteomes" id="UP001141552"/>
    </source>
</evidence>
<sequence>MHGAGEQEADKNDRDFDVFVTLQDLEARNIILDQEASRLDVLAMVAEIFSEKEKLMEAAKRGKAAIVDQYPPPEKKKQKNYKSTASWIRGVDKADDVLVLPEKDSKQAHRGFKLFGETCIGVVPDSCNGGERANNIDLNVPPPPVSSQSIWRGECSWPWVSNSMEGFYGLGNMVGQKRDDYPERLAPSSSRSWDTTIRRRKEDAEAIMSNIKNQKKRKTESTTNQFSDGHNIKTTSTKYKGKKTTNKGKSSSGLIQQQAALPVNPPVPDLPHEFKSKIANMTGIALEDINNDNGVFFLIQKPLTNSDMIPGQSRFSMSVKQVLVEEGTFLTEEERALLGKDKPGFPVKLIEPNLNVCELNFQRWPIGTNSYSYVLKTKWNQVKVDNNLRTNDVIRVWSFRLRSGQLCFAMVKID</sequence>
<evidence type="ECO:0000256" key="4">
    <source>
        <dbReference type="ARBA" id="ARBA00023163"/>
    </source>
</evidence>
<dbReference type="InterPro" id="IPR005508">
    <property type="entry name" value="At2g31720-like"/>
</dbReference>
<dbReference type="PANTHER" id="PTHR31541:SF25">
    <property type="entry name" value="GAMMA-GLIADIN B"/>
    <property type="match status" value="1"/>
</dbReference>
<dbReference type="GO" id="GO:0003677">
    <property type="term" value="F:DNA binding"/>
    <property type="evidence" value="ECO:0007669"/>
    <property type="project" value="UniProtKB-KW"/>
</dbReference>
<gene>
    <name evidence="7" type="ORF">Tsubulata_043618</name>
</gene>
<keyword evidence="4" id="KW-0804">Transcription</keyword>
<keyword evidence="5" id="KW-0539">Nucleus</keyword>
<dbReference type="OrthoDB" id="1090008at2759"/>
<dbReference type="Gene3D" id="2.40.330.10">
    <property type="entry name" value="DNA-binding pseudobarrel domain"/>
    <property type="match status" value="1"/>
</dbReference>
<keyword evidence="2" id="KW-0805">Transcription regulation</keyword>
<dbReference type="InterPro" id="IPR015300">
    <property type="entry name" value="DNA-bd_pseudobarrel_sf"/>
</dbReference>
<dbReference type="PANTHER" id="PTHR31541">
    <property type="entry name" value="B3 DOMAIN PLANT PROTEIN-RELATED"/>
    <property type="match status" value="1"/>
</dbReference>
<reference evidence="7" key="1">
    <citation type="submission" date="2022-02" db="EMBL/GenBank/DDBJ databases">
        <authorList>
            <person name="Henning P.M."/>
            <person name="McCubbin A.G."/>
            <person name="Shore J.S."/>
        </authorList>
    </citation>
    <scope>NUCLEOTIDE SEQUENCE</scope>
    <source>
        <strain evidence="7">F60SS</strain>
        <tissue evidence="7">Leaves</tissue>
    </source>
</reference>
<dbReference type="Pfam" id="PF03754">
    <property type="entry name" value="At2g31720-like"/>
    <property type="match status" value="1"/>
</dbReference>
<protein>
    <recommendedName>
        <fullName evidence="9">TF-B3 domain-containing protein</fullName>
    </recommendedName>
</protein>
<evidence type="ECO:0000256" key="3">
    <source>
        <dbReference type="ARBA" id="ARBA00023125"/>
    </source>
</evidence>
<comment type="subcellular location">
    <subcellularLocation>
        <location evidence="1">Nucleus</location>
    </subcellularLocation>
</comment>
<evidence type="ECO:0000256" key="2">
    <source>
        <dbReference type="ARBA" id="ARBA00023015"/>
    </source>
</evidence>
<dbReference type="Proteomes" id="UP001141552">
    <property type="component" value="Unassembled WGS sequence"/>
</dbReference>